<keyword evidence="2" id="KW-0175">Coiled coil</keyword>
<feature type="domain" description="CusB-like beta-barrel" evidence="5">
    <location>
        <begin position="237"/>
        <end position="310"/>
    </location>
</feature>
<accession>A0A143PQZ5</accession>
<dbReference type="FunFam" id="2.40.30.170:FF:000010">
    <property type="entry name" value="Efflux RND transporter periplasmic adaptor subunit"/>
    <property type="match status" value="1"/>
</dbReference>
<dbReference type="OrthoDB" id="7422354at2"/>
<proteinExistence type="inferred from homology"/>
<evidence type="ECO:0000313" key="8">
    <source>
        <dbReference type="EMBL" id="AMY11025.1"/>
    </source>
</evidence>
<evidence type="ECO:0000256" key="1">
    <source>
        <dbReference type="ARBA" id="ARBA00009477"/>
    </source>
</evidence>
<comment type="similarity">
    <text evidence="1">Belongs to the membrane fusion protein (MFP) (TC 8.A.1) family.</text>
</comment>
<reference evidence="8 9" key="1">
    <citation type="journal article" date="2016" name="Genome Announc.">
        <title>First Complete Genome Sequence of a Subdivision 6 Acidobacterium Strain.</title>
        <authorList>
            <person name="Huang S."/>
            <person name="Vieira S."/>
            <person name="Bunk B."/>
            <person name="Riedel T."/>
            <person name="Sproer C."/>
            <person name="Overmann J."/>
        </authorList>
    </citation>
    <scope>NUCLEOTIDE SEQUENCE [LARGE SCALE GENOMIC DNA]</scope>
    <source>
        <strain evidence="9">DSM 100886 HEG_-6_39</strain>
    </source>
</reference>
<evidence type="ECO:0000256" key="2">
    <source>
        <dbReference type="SAM" id="Coils"/>
    </source>
</evidence>
<dbReference type="Gene3D" id="2.40.30.170">
    <property type="match status" value="1"/>
</dbReference>
<dbReference type="InterPro" id="IPR058647">
    <property type="entry name" value="BSH_CzcB-like"/>
</dbReference>
<feature type="signal peptide" evidence="4">
    <location>
        <begin position="1"/>
        <end position="19"/>
    </location>
</feature>
<dbReference type="InterPro" id="IPR006143">
    <property type="entry name" value="RND_pump_MFP"/>
</dbReference>
<feature type="compositionally biased region" description="Low complexity" evidence="3">
    <location>
        <begin position="385"/>
        <end position="398"/>
    </location>
</feature>
<dbReference type="Pfam" id="PF25989">
    <property type="entry name" value="YknX_C"/>
    <property type="match status" value="1"/>
</dbReference>
<feature type="coiled-coil region" evidence="2">
    <location>
        <begin position="161"/>
        <end position="202"/>
    </location>
</feature>
<dbReference type="STRING" id="1855912.LuPra_04269"/>
<evidence type="ECO:0000256" key="3">
    <source>
        <dbReference type="SAM" id="MobiDB-lite"/>
    </source>
</evidence>
<gene>
    <name evidence="8" type="primary">macA_5</name>
    <name evidence="8" type="ORF">LuPra_04269</name>
</gene>
<dbReference type="GO" id="GO:1990281">
    <property type="term" value="C:efflux pump complex"/>
    <property type="evidence" value="ECO:0007669"/>
    <property type="project" value="TreeGrafter"/>
</dbReference>
<organism evidence="8 9">
    <name type="scientific">Luteitalea pratensis</name>
    <dbReference type="NCBI Taxonomy" id="1855912"/>
    <lineage>
        <taxon>Bacteria</taxon>
        <taxon>Pseudomonadati</taxon>
        <taxon>Acidobacteriota</taxon>
        <taxon>Vicinamibacteria</taxon>
        <taxon>Vicinamibacterales</taxon>
        <taxon>Vicinamibacteraceae</taxon>
        <taxon>Luteitalea</taxon>
    </lineage>
</organism>
<reference evidence="9" key="2">
    <citation type="submission" date="2016-04" db="EMBL/GenBank/DDBJ databases">
        <title>First Complete Genome Sequence of a Subdivision 6 Acidobacterium.</title>
        <authorList>
            <person name="Huang S."/>
            <person name="Vieira S."/>
            <person name="Bunk B."/>
            <person name="Riedel T."/>
            <person name="Sproeer C."/>
            <person name="Overmann J."/>
        </authorList>
    </citation>
    <scope>NUCLEOTIDE SEQUENCE [LARGE SCALE GENOMIC DNA]</scope>
    <source>
        <strain evidence="9">DSM 100886 HEG_-6_39</strain>
    </source>
</reference>
<dbReference type="AlphaFoldDB" id="A0A143PQZ5"/>
<feature type="domain" description="CzcB-like barrel-sandwich hybrid" evidence="6">
    <location>
        <begin position="75"/>
        <end position="231"/>
    </location>
</feature>
<feature type="domain" description="YknX-like C-terminal permuted SH3-like" evidence="7">
    <location>
        <begin position="316"/>
        <end position="382"/>
    </location>
</feature>
<feature type="chain" id="PRO_5007511828" evidence="4">
    <location>
        <begin position="20"/>
        <end position="413"/>
    </location>
</feature>
<evidence type="ECO:0000259" key="6">
    <source>
        <dbReference type="Pfam" id="PF25973"/>
    </source>
</evidence>
<dbReference type="Gene3D" id="2.40.420.20">
    <property type="match status" value="1"/>
</dbReference>
<sequence precursor="true">MRKWVVGLALVVAAGAAYAVFGSKDEAAQASGAGGAKGGPAGAFAQPPMTVQLAKVTRASLQAYVEVVGSLVGAQTVDIVPRAQGRLQSIGVRIGDSVSRGQVLAKVEDEELLEQLRQSDASYEVARATIRQREADLSFARTNLARNKSLFERSLLPRQSLDDAEARHQASQAQLDLAQAQLQQASSRREELRINLANTTVNSPVNGFVAKRFVDPGAFVTQNVMLLSVVDISIVRLVVNLVERDLRKVSVGAGAAVSVDAYPGETFSGRVARVAPVLDPATRTAEMEIEVPNPSGRLKPGMYARVRLISANKENALVVPKSAMVDAQGRRGVYMVQKGQAVFRAVTLGLEEPDRIEVTDGLKEGDEVVTTGASALRDGAKVLLAGPASPGATSGGAPKADPAAQARGTAAPR</sequence>
<dbReference type="Gene3D" id="2.40.50.100">
    <property type="match status" value="1"/>
</dbReference>
<dbReference type="InterPro" id="IPR058792">
    <property type="entry name" value="Beta-barrel_RND_2"/>
</dbReference>
<dbReference type="Pfam" id="PF25954">
    <property type="entry name" value="Beta-barrel_RND_2"/>
    <property type="match status" value="1"/>
</dbReference>
<dbReference type="RefSeq" id="WP_110172611.1">
    <property type="nucleotide sequence ID" value="NZ_CP015136.1"/>
</dbReference>
<evidence type="ECO:0000259" key="7">
    <source>
        <dbReference type="Pfam" id="PF25989"/>
    </source>
</evidence>
<dbReference type="PANTHER" id="PTHR30469">
    <property type="entry name" value="MULTIDRUG RESISTANCE PROTEIN MDTA"/>
    <property type="match status" value="1"/>
</dbReference>
<evidence type="ECO:0000313" key="9">
    <source>
        <dbReference type="Proteomes" id="UP000076079"/>
    </source>
</evidence>
<dbReference type="Pfam" id="PF25973">
    <property type="entry name" value="BSH_CzcB"/>
    <property type="match status" value="1"/>
</dbReference>
<dbReference type="SUPFAM" id="SSF111369">
    <property type="entry name" value="HlyD-like secretion proteins"/>
    <property type="match status" value="1"/>
</dbReference>
<dbReference type="KEGG" id="abac:LuPra_04269"/>
<dbReference type="Gene3D" id="1.10.287.470">
    <property type="entry name" value="Helix hairpin bin"/>
    <property type="match status" value="1"/>
</dbReference>
<dbReference type="Proteomes" id="UP000076079">
    <property type="component" value="Chromosome"/>
</dbReference>
<evidence type="ECO:0000259" key="5">
    <source>
        <dbReference type="Pfam" id="PF25954"/>
    </source>
</evidence>
<dbReference type="EMBL" id="CP015136">
    <property type="protein sequence ID" value="AMY11025.1"/>
    <property type="molecule type" value="Genomic_DNA"/>
</dbReference>
<dbReference type="NCBIfam" id="TIGR01730">
    <property type="entry name" value="RND_mfp"/>
    <property type="match status" value="1"/>
</dbReference>
<name>A0A143PQZ5_LUTPR</name>
<dbReference type="InterPro" id="IPR058637">
    <property type="entry name" value="YknX-like_C"/>
</dbReference>
<keyword evidence="4" id="KW-0732">Signal</keyword>
<dbReference type="GO" id="GO:0015562">
    <property type="term" value="F:efflux transmembrane transporter activity"/>
    <property type="evidence" value="ECO:0007669"/>
    <property type="project" value="TreeGrafter"/>
</dbReference>
<evidence type="ECO:0000256" key="4">
    <source>
        <dbReference type="SAM" id="SignalP"/>
    </source>
</evidence>
<feature type="region of interest" description="Disordered" evidence="3">
    <location>
        <begin position="385"/>
        <end position="413"/>
    </location>
</feature>
<keyword evidence="9" id="KW-1185">Reference proteome</keyword>
<protein>
    <submittedName>
        <fullName evidence="8">Macrolide-specific efflux protein MacA</fullName>
    </submittedName>
</protein>